<dbReference type="FunFam" id="3.30.70.270:FF:000003">
    <property type="entry name" value="Transposon Ty3-G Gag-Pol polyprotein"/>
    <property type="match status" value="1"/>
</dbReference>
<feature type="domain" description="Reverse transcriptase" evidence="1">
    <location>
        <begin position="7"/>
        <end position="103"/>
    </location>
</feature>
<dbReference type="FunFam" id="3.30.70.270:FF:000045">
    <property type="entry name" value="Transposon Tf2-7 polyprotein"/>
    <property type="match status" value="1"/>
</dbReference>
<accession>A0A225UJK1</accession>
<evidence type="ECO:0000313" key="2">
    <source>
        <dbReference type="EMBL" id="OWY93168.1"/>
    </source>
</evidence>
<dbReference type="PANTHER" id="PTHR33064">
    <property type="entry name" value="POL PROTEIN"/>
    <property type="match status" value="1"/>
</dbReference>
<dbReference type="AlphaFoldDB" id="A0A225UJK1"/>
<reference evidence="3" key="1">
    <citation type="submission" date="2017-03" db="EMBL/GenBank/DDBJ databases">
        <title>Phytopthora megakarya and P. palmivora, two closely related causual agents of cacao black pod achieved similar genome size and gene model numbers by different mechanisms.</title>
        <authorList>
            <person name="Ali S."/>
            <person name="Shao J."/>
            <person name="Larry D.J."/>
            <person name="Kronmiller B."/>
            <person name="Shen D."/>
            <person name="Strem M.D."/>
            <person name="Melnick R.L."/>
            <person name="Guiltinan M.J."/>
            <person name="Tyler B.M."/>
            <person name="Meinhardt L.W."/>
            <person name="Bailey B.A."/>
        </authorList>
    </citation>
    <scope>NUCLEOTIDE SEQUENCE [LARGE SCALE GENOMIC DNA]</scope>
    <source>
        <strain evidence="3">zdho120</strain>
    </source>
</reference>
<evidence type="ECO:0000259" key="1">
    <source>
        <dbReference type="Pfam" id="PF00078"/>
    </source>
</evidence>
<dbReference type="InterPro" id="IPR051320">
    <property type="entry name" value="Viral_Replic_Matur_Polypro"/>
</dbReference>
<dbReference type="InterPro" id="IPR043502">
    <property type="entry name" value="DNA/RNA_pol_sf"/>
</dbReference>
<dbReference type="PANTHER" id="PTHR33064:SF37">
    <property type="entry name" value="RIBONUCLEASE H"/>
    <property type="match status" value="1"/>
</dbReference>
<proteinExistence type="predicted"/>
<comment type="caution">
    <text evidence="2">The sequence shown here is derived from an EMBL/GenBank/DDBJ whole genome shotgun (WGS) entry which is preliminary data.</text>
</comment>
<evidence type="ECO:0000313" key="3">
    <source>
        <dbReference type="Proteomes" id="UP000198211"/>
    </source>
</evidence>
<gene>
    <name evidence="2" type="ORF">PHMEG_00037536</name>
</gene>
<dbReference type="InterPro" id="IPR043128">
    <property type="entry name" value="Rev_trsase/Diguanyl_cyclase"/>
</dbReference>
<dbReference type="Gene3D" id="3.30.70.270">
    <property type="match status" value="2"/>
</dbReference>
<dbReference type="CDD" id="cd01647">
    <property type="entry name" value="RT_LTR"/>
    <property type="match status" value="1"/>
</dbReference>
<dbReference type="Gene3D" id="3.10.10.10">
    <property type="entry name" value="HIV Type 1 Reverse Transcriptase, subunit A, domain 1"/>
    <property type="match status" value="1"/>
</dbReference>
<dbReference type="EMBL" id="NBNE01016586">
    <property type="protein sequence ID" value="OWY93168.1"/>
    <property type="molecule type" value="Genomic_DNA"/>
</dbReference>
<dbReference type="Pfam" id="PF00078">
    <property type="entry name" value="RVT_1"/>
    <property type="match status" value="1"/>
</dbReference>
<dbReference type="OrthoDB" id="116078at2759"/>
<dbReference type="InterPro" id="IPR000477">
    <property type="entry name" value="RT_dom"/>
</dbReference>
<sequence length="420" mass="47758">MDPESIEKTAFTSKFGLYEWLVMSFGLCNAVPEFERLMENVLVDLKWRTCLVYLDDCVVFSDDFPTHLVRVRQVLERFRAAGFKLKMKKCHWGRNQVAFLGHIVTPSGILPNPEKVKAVMNVARPHDLHTVRAFLGLTSYFRRYIPGFATTAAPLERLKEKGTVFRWNEDCEVVFNQLQRSLVRPPILVYPDFSKRFKPEHKRTTNAKLARWAMELSQLRFKIHLRAGTLMGHADGLSRLNHLPTTGSTLSAVRRRRISAIPSAPMIVGHSGTWKGTATTPTPGVTSPNASRDVVVEVGETISLGGSTLFEDDDTNVRRIEDSGVDDVGEQTPEESLCELDQPRVITQEEQEEDEEGLEEIDWQSNENTFGLDSEKFVEEQLRTPWMIAMKAFLESGTLAMDSQLRVLILRMAPQFEMRN</sequence>
<feature type="non-terminal residue" evidence="2">
    <location>
        <position position="420"/>
    </location>
</feature>
<organism evidence="2 3">
    <name type="scientific">Phytophthora megakarya</name>
    <dbReference type="NCBI Taxonomy" id="4795"/>
    <lineage>
        <taxon>Eukaryota</taxon>
        <taxon>Sar</taxon>
        <taxon>Stramenopiles</taxon>
        <taxon>Oomycota</taxon>
        <taxon>Peronosporomycetes</taxon>
        <taxon>Peronosporales</taxon>
        <taxon>Peronosporaceae</taxon>
        <taxon>Phytophthora</taxon>
    </lineage>
</organism>
<keyword evidence="3" id="KW-1185">Reference proteome</keyword>
<name>A0A225UJK1_9STRA</name>
<dbReference type="Proteomes" id="UP000198211">
    <property type="component" value="Unassembled WGS sequence"/>
</dbReference>
<protein>
    <submittedName>
        <fullName evidence="2">Retrovirus-related Pol Polyprotein from transposon 412</fullName>
    </submittedName>
</protein>
<dbReference type="SUPFAM" id="SSF56672">
    <property type="entry name" value="DNA/RNA polymerases"/>
    <property type="match status" value="1"/>
</dbReference>